<feature type="transmembrane region" description="Helical" evidence="7">
    <location>
        <begin position="256"/>
        <end position="278"/>
    </location>
</feature>
<evidence type="ECO:0000256" key="5">
    <source>
        <dbReference type="ARBA" id="ARBA00022989"/>
    </source>
</evidence>
<evidence type="ECO:0000256" key="3">
    <source>
        <dbReference type="ARBA" id="ARBA00022475"/>
    </source>
</evidence>
<feature type="transmembrane region" description="Helical" evidence="7">
    <location>
        <begin position="432"/>
        <end position="453"/>
    </location>
</feature>
<evidence type="ECO:0000256" key="4">
    <source>
        <dbReference type="ARBA" id="ARBA00022692"/>
    </source>
</evidence>
<feature type="transmembrane region" description="Helical" evidence="7">
    <location>
        <begin position="459"/>
        <end position="480"/>
    </location>
</feature>
<feature type="domain" description="CstA N-terminal" evidence="8">
    <location>
        <begin position="365"/>
        <end position="508"/>
    </location>
</feature>
<dbReference type="InterPro" id="IPR003706">
    <property type="entry name" value="CstA_N"/>
</dbReference>
<dbReference type="RefSeq" id="WP_369744133.1">
    <property type="nucleotide sequence ID" value="NZ_CP165718.1"/>
</dbReference>
<feature type="transmembrane region" description="Helical" evidence="7">
    <location>
        <begin position="290"/>
        <end position="314"/>
    </location>
</feature>
<evidence type="ECO:0000259" key="8">
    <source>
        <dbReference type="Pfam" id="PF02554"/>
    </source>
</evidence>
<proteinExistence type="inferred from homology"/>
<feature type="transmembrane region" description="Helical" evidence="7">
    <location>
        <begin position="162"/>
        <end position="180"/>
    </location>
</feature>
<accession>A0AB39X9P2</accession>
<feature type="transmembrane region" description="Helical" evidence="7">
    <location>
        <begin position="86"/>
        <end position="109"/>
    </location>
</feature>
<dbReference type="GO" id="GO:0005886">
    <property type="term" value="C:plasma membrane"/>
    <property type="evidence" value="ECO:0007669"/>
    <property type="project" value="UniProtKB-SubCell"/>
</dbReference>
<feature type="domain" description="CstA N-terminal" evidence="8">
    <location>
        <begin position="2"/>
        <end position="347"/>
    </location>
</feature>
<feature type="transmembrane region" description="Helical" evidence="7">
    <location>
        <begin position="62"/>
        <end position="80"/>
    </location>
</feature>
<feature type="transmembrane region" description="Helical" evidence="7">
    <location>
        <begin position="6"/>
        <end position="26"/>
    </location>
</feature>
<feature type="transmembrane region" description="Helical" evidence="7">
    <location>
        <begin position="522"/>
        <end position="546"/>
    </location>
</feature>
<feature type="transmembrane region" description="Helical" evidence="7">
    <location>
        <begin position="187"/>
        <end position="204"/>
    </location>
</feature>
<keyword evidence="3" id="KW-1003">Cell membrane</keyword>
<keyword evidence="6 7" id="KW-0472">Membrane</keyword>
<feature type="transmembrane region" description="Helical" evidence="7">
    <location>
        <begin position="224"/>
        <end position="244"/>
    </location>
</feature>
<evidence type="ECO:0000256" key="7">
    <source>
        <dbReference type="SAM" id="Phobius"/>
    </source>
</evidence>
<reference evidence="9" key="1">
    <citation type="submission" date="2024-07" db="EMBL/GenBank/DDBJ databases">
        <title>Whole genome sequence of bacterial strains from algal surface.</title>
        <authorList>
            <person name="Kumar P."/>
        </authorList>
    </citation>
    <scope>NUCLEOTIDE SEQUENCE</scope>
    <source>
        <strain evidence="9">PP-1MA</strain>
    </source>
</reference>
<organism evidence="9">
    <name type="scientific">Pseudidiomarina sp. PP-1MA</name>
    <dbReference type="NCBI Taxonomy" id="3237706"/>
    <lineage>
        <taxon>Bacteria</taxon>
        <taxon>Pseudomonadati</taxon>
        <taxon>Pseudomonadota</taxon>
        <taxon>Gammaproteobacteria</taxon>
        <taxon>Alteromonadales</taxon>
        <taxon>Idiomarinaceae</taxon>
        <taxon>Pseudidiomarina</taxon>
    </lineage>
</organism>
<gene>
    <name evidence="9" type="ORF">AB8S08_06130</name>
</gene>
<dbReference type="GO" id="GO:0009267">
    <property type="term" value="P:cellular response to starvation"/>
    <property type="evidence" value="ECO:0007669"/>
    <property type="project" value="InterPro"/>
</dbReference>
<comment type="similarity">
    <text evidence="2">Belongs to the peptide transporter carbon starvation (CstA) (TC 2.A.114) family.</text>
</comment>
<dbReference type="PANTHER" id="PTHR30252">
    <property type="entry name" value="INNER MEMBRANE PEPTIDE TRANSPORTER"/>
    <property type="match status" value="1"/>
</dbReference>
<feature type="transmembrane region" description="Helical" evidence="7">
    <location>
        <begin position="492"/>
        <end position="516"/>
    </location>
</feature>
<keyword evidence="5 7" id="KW-1133">Transmembrane helix</keyword>
<sequence>MNAILLMLLGLGAMFLGYVFYSKFVAEKIYKLDPNFRTPAHEFEDGVDFVPTNKYVLWGHHFTSVAGAAPIIGPAIAVIWGWVPAFLWVVFGTIFFAGVHDAGAIWASNRNKARSIGALTGDVVGRRSQSLFMIVIFLVLLMVNAVFATAISGLLINFPSSVVPVWGAIFVALIIGQFIFRKWMNLGTVSILGVIALYALIWAGPSYPIELPETVFGVSDNAQWIIVLFLYAAIASLLPVWMLLQPRDYINGLQLFIGLILLYAAVLISGPELVAPAFNTNTPEGTPSLVPLLFVTIACGAISGFHGLVASGTTSKQLDKETDARFVGYFGAIGEGSLSLATIIAATAGFATLADWQAVYHSFGQGGVAAFVSGGANILENGIGLDTEISQTLLTVMAVLFAGTTMDTGLRLQRYIFQEWGNIYNIKWMEKAAPATFLAVGSCLLLAFGAGGADGSGGLLIWPLFGTTNQLLAGLTLLVITTMLVKLGRPMYVTLIPLLFLLVMAIYALLIQLMTFYQKSDWFLLSLDLVVLVAAIWISLEAASTLTRLRREQRNKA</sequence>
<evidence type="ECO:0000313" key="9">
    <source>
        <dbReference type="EMBL" id="XDV10755.1"/>
    </source>
</evidence>
<dbReference type="Pfam" id="PF02554">
    <property type="entry name" value="CstA"/>
    <property type="match status" value="2"/>
</dbReference>
<feature type="transmembrane region" description="Helical" evidence="7">
    <location>
        <begin position="326"/>
        <end position="351"/>
    </location>
</feature>
<evidence type="ECO:0000256" key="6">
    <source>
        <dbReference type="ARBA" id="ARBA00023136"/>
    </source>
</evidence>
<dbReference type="EMBL" id="CP165718">
    <property type="protein sequence ID" value="XDV10755.1"/>
    <property type="molecule type" value="Genomic_DNA"/>
</dbReference>
<dbReference type="AlphaFoldDB" id="A0AB39X9P2"/>
<keyword evidence="4 7" id="KW-0812">Transmembrane</keyword>
<evidence type="ECO:0000256" key="1">
    <source>
        <dbReference type="ARBA" id="ARBA00004651"/>
    </source>
</evidence>
<protein>
    <submittedName>
        <fullName evidence="9">Carbon starvation protein A</fullName>
    </submittedName>
</protein>
<comment type="subcellular location">
    <subcellularLocation>
        <location evidence="1">Cell membrane</location>
        <topology evidence="1">Multi-pass membrane protein</topology>
    </subcellularLocation>
</comment>
<name>A0AB39X9P2_9GAMM</name>
<feature type="transmembrane region" description="Helical" evidence="7">
    <location>
        <begin position="130"/>
        <end position="156"/>
    </location>
</feature>
<evidence type="ECO:0000256" key="2">
    <source>
        <dbReference type="ARBA" id="ARBA00007755"/>
    </source>
</evidence>
<dbReference type="PANTHER" id="PTHR30252:SF0">
    <property type="entry name" value="PEPTIDE TRANSPORTER CSTA"/>
    <property type="match status" value="1"/>
</dbReference>
<dbReference type="InterPro" id="IPR051605">
    <property type="entry name" value="CstA"/>
</dbReference>